<dbReference type="InterPro" id="IPR018159">
    <property type="entry name" value="Spectrin/alpha-actinin"/>
</dbReference>
<protein>
    <recommendedName>
        <fullName evidence="9">Dystrophin</fullName>
    </recommendedName>
</protein>
<dbReference type="AlphaFoldDB" id="A0AAN8Q2C9"/>
<sequence length="262" mass="30422">MNGEEEQQERRQHWKLNTHSTEGSAEMGPKMGSVCLSSLVTKLREHWDETNSKVLQRKAQLDAMLEDSQRYESKRQEVDAWLTRMETKLERMGTVGHTADILETQLREQKSFHAELHQYKYQVELFNTLTQKLIAIYQNDDTTSVKKITEQINQRYNNLNASIVSRGKLLHSAMNSLQNFDRSLDKFLAWLSETESSMEGVEADVDRLGIKRDQSALRQHLPHLKIMVSRFSVWSNTASQKNTEYTCKRTKVVVHNFSLADC</sequence>
<evidence type="ECO:0000313" key="7">
    <source>
        <dbReference type="EMBL" id="KAK6631703.1"/>
    </source>
</evidence>
<evidence type="ECO:0000256" key="5">
    <source>
        <dbReference type="ARBA" id="ARBA00023212"/>
    </source>
</evidence>
<evidence type="ECO:0008006" key="9">
    <source>
        <dbReference type="Google" id="ProtNLM"/>
    </source>
</evidence>
<proteinExistence type="predicted"/>
<dbReference type="GO" id="GO:0045202">
    <property type="term" value="C:synapse"/>
    <property type="evidence" value="ECO:0007669"/>
    <property type="project" value="GOC"/>
</dbReference>
<keyword evidence="4" id="KW-0106">Calcium</keyword>
<keyword evidence="3" id="KW-0963">Cytoplasm</keyword>
<evidence type="ECO:0000256" key="1">
    <source>
        <dbReference type="ARBA" id="ARBA00004413"/>
    </source>
</evidence>
<feature type="region of interest" description="Disordered" evidence="6">
    <location>
        <begin position="1"/>
        <end position="30"/>
    </location>
</feature>
<dbReference type="SUPFAM" id="SSF46966">
    <property type="entry name" value="Spectrin repeat"/>
    <property type="match status" value="1"/>
</dbReference>
<name>A0AAN8Q2C9_POLSC</name>
<dbReference type="CDD" id="cd00176">
    <property type="entry name" value="SPEC"/>
    <property type="match status" value="1"/>
</dbReference>
<evidence type="ECO:0000313" key="8">
    <source>
        <dbReference type="Proteomes" id="UP001372834"/>
    </source>
</evidence>
<dbReference type="PANTHER" id="PTHR12268">
    <property type="entry name" value="E3 UBIQUITIN-PROTEIN LIGASE KCMF1"/>
    <property type="match status" value="1"/>
</dbReference>
<evidence type="ECO:0000256" key="4">
    <source>
        <dbReference type="ARBA" id="ARBA00022837"/>
    </source>
</evidence>
<evidence type="ECO:0000256" key="6">
    <source>
        <dbReference type="SAM" id="MobiDB-lite"/>
    </source>
</evidence>
<dbReference type="Gene3D" id="1.20.58.60">
    <property type="match status" value="1"/>
</dbReference>
<keyword evidence="5" id="KW-0206">Cytoskeleton</keyword>
<reference evidence="7 8" key="1">
    <citation type="submission" date="2023-10" db="EMBL/GenBank/DDBJ databases">
        <title>Genomes of two closely related lineages of the louse Polyplax serrata with different host specificities.</title>
        <authorList>
            <person name="Martinu J."/>
            <person name="Tarabai H."/>
            <person name="Stefka J."/>
            <person name="Hypsa V."/>
        </authorList>
    </citation>
    <scope>NUCLEOTIDE SEQUENCE [LARGE SCALE GENOMIC DNA]</scope>
    <source>
        <strain evidence="7">HR10_N</strain>
    </source>
</reference>
<evidence type="ECO:0000256" key="2">
    <source>
        <dbReference type="ARBA" id="ARBA00004496"/>
    </source>
</evidence>
<dbReference type="PANTHER" id="PTHR12268:SF14">
    <property type="entry name" value="DYSTROPHIN-1"/>
    <property type="match status" value="1"/>
</dbReference>
<dbReference type="SMART" id="SM00150">
    <property type="entry name" value="SPEC"/>
    <property type="match status" value="1"/>
</dbReference>
<comment type="caution">
    <text evidence="7">The sequence shown here is derived from an EMBL/GenBank/DDBJ whole genome shotgun (WGS) entry which is preliminary data.</text>
</comment>
<gene>
    <name evidence="7" type="ORF">RUM43_013767</name>
</gene>
<accession>A0AAN8Q2C9</accession>
<dbReference type="EMBL" id="JAWJWE010000008">
    <property type="protein sequence ID" value="KAK6631703.1"/>
    <property type="molecule type" value="Genomic_DNA"/>
</dbReference>
<dbReference type="Pfam" id="PF00435">
    <property type="entry name" value="Spectrin"/>
    <property type="match status" value="1"/>
</dbReference>
<evidence type="ECO:0000256" key="3">
    <source>
        <dbReference type="ARBA" id="ARBA00022490"/>
    </source>
</evidence>
<dbReference type="InterPro" id="IPR002017">
    <property type="entry name" value="Spectrin_repeat"/>
</dbReference>
<dbReference type="GO" id="GO:0005886">
    <property type="term" value="C:plasma membrane"/>
    <property type="evidence" value="ECO:0007669"/>
    <property type="project" value="TreeGrafter"/>
</dbReference>
<dbReference type="GO" id="GO:0005737">
    <property type="term" value="C:cytoplasm"/>
    <property type="evidence" value="ECO:0007669"/>
    <property type="project" value="UniProtKB-ARBA"/>
</dbReference>
<organism evidence="7 8">
    <name type="scientific">Polyplax serrata</name>
    <name type="common">Common mouse louse</name>
    <dbReference type="NCBI Taxonomy" id="468196"/>
    <lineage>
        <taxon>Eukaryota</taxon>
        <taxon>Metazoa</taxon>
        <taxon>Ecdysozoa</taxon>
        <taxon>Arthropoda</taxon>
        <taxon>Hexapoda</taxon>
        <taxon>Insecta</taxon>
        <taxon>Pterygota</taxon>
        <taxon>Neoptera</taxon>
        <taxon>Paraneoptera</taxon>
        <taxon>Psocodea</taxon>
        <taxon>Troctomorpha</taxon>
        <taxon>Phthiraptera</taxon>
        <taxon>Anoplura</taxon>
        <taxon>Polyplacidae</taxon>
        <taxon>Polyplax</taxon>
    </lineage>
</organism>
<dbReference type="InterPro" id="IPR050774">
    <property type="entry name" value="KCMF1/Dystrophin"/>
</dbReference>
<comment type="subcellular location">
    <subcellularLocation>
        <location evidence="1">Cell membrane</location>
        <topology evidence="1">Peripheral membrane protein</topology>
        <orientation evidence="1">Cytoplasmic side</orientation>
    </subcellularLocation>
    <subcellularLocation>
        <location evidence="2">Cytoplasm</location>
    </subcellularLocation>
</comment>
<dbReference type="Proteomes" id="UP001372834">
    <property type="component" value="Unassembled WGS sequence"/>
</dbReference>
<dbReference type="GO" id="GO:0099536">
    <property type="term" value="P:synaptic signaling"/>
    <property type="evidence" value="ECO:0007669"/>
    <property type="project" value="TreeGrafter"/>
</dbReference>